<dbReference type="Gene3D" id="3.60.120.10">
    <property type="entry name" value="Anthranilate synthase"/>
    <property type="match status" value="1"/>
</dbReference>
<comment type="catalytic activity">
    <reaction evidence="8">
        <text>chorismate + L-glutamine = anthranilate + pyruvate + L-glutamate + H(+)</text>
        <dbReference type="Rhea" id="RHEA:21732"/>
        <dbReference type="ChEBI" id="CHEBI:15361"/>
        <dbReference type="ChEBI" id="CHEBI:15378"/>
        <dbReference type="ChEBI" id="CHEBI:16567"/>
        <dbReference type="ChEBI" id="CHEBI:29748"/>
        <dbReference type="ChEBI" id="CHEBI:29985"/>
        <dbReference type="ChEBI" id="CHEBI:58359"/>
        <dbReference type="EC" id="4.1.3.27"/>
    </reaction>
</comment>
<dbReference type="AlphaFoldDB" id="A0A520N0A4"/>
<feature type="domain" description="Anthranilate synthase component I N-terminal" evidence="10">
    <location>
        <begin position="26"/>
        <end position="164"/>
    </location>
</feature>
<comment type="subunit">
    <text evidence="2">Heterotetramer consisting of two non-identical subunits: a beta subunit (TrpG) and a large alpha subunit (TrpE).</text>
</comment>
<dbReference type="Pfam" id="PF04715">
    <property type="entry name" value="Anth_synt_I_N"/>
    <property type="match status" value="1"/>
</dbReference>
<comment type="cofactor">
    <cofactor evidence="1">
        <name>Mg(2+)</name>
        <dbReference type="ChEBI" id="CHEBI:18420"/>
    </cofactor>
</comment>
<dbReference type="PANTHER" id="PTHR11236:SF48">
    <property type="entry name" value="ISOCHORISMATE SYNTHASE MENF"/>
    <property type="match status" value="1"/>
</dbReference>
<evidence type="ECO:0000256" key="6">
    <source>
        <dbReference type="ARBA" id="ARBA00023239"/>
    </source>
</evidence>
<dbReference type="GO" id="GO:0004049">
    <property type="term" value="F:anthranilate synthase activity"/>
    <property type="evidence" value="ECO:0007669"/>
    <property type="project" value="UniProtKB-EC"/>
</dbReference>
<organism evidence="11 12">
    <name type="scientific">SAR86 cluster bacterium</name>
    <dbReference type="NCBI Taxonomy" id="2030880"/>
    <lineage>
        <taxon>Bacteria</taxon>
        <taxon>Pseudomonadati</taxon>
        <taxon>Pseudomonadota</taxon>
        <taxon>Gammaproteobacteria</taxon>
        <taxon>SAR86 cluster</taxon>
    </lineage>
</organism>
<dbReference type="EMBL" id="SHBE01000002">
    <property type="protein sequence ID" value="RZO26901.1"/>
    <property type="molecule type" value="Genomic_DNA"/>
</dbReference>
<evidence type="ECO:0000256" key="2">
    <source>
        <dbReference type="ARBA" id="ARBA00011575"/>
    </source>
</evidence>
<keyword evidence="6 11" id="KW-0456">Lyase</keyword>
<dbReference type="InterPro" id="IPR015890">
    <property type="entry name" value="Chorismate_C"/>
</dbReference>
<dbReference type="InterPro" id="IPR019999">
    <property type="entry name" value="Anth_synth_I-like"/>
</dbReference>
<dbReference type="InterPro" id="IPR006805">
    <property type="entry name" value="Anth_synth_I_N"/>
</dbReference>
<reference evidence="11 12" key="1">
    <citation type="submission" date="2019-02" db="EMBL/GenBank/DDBJ databases">
        <title>Prokaryotic population dynamics and viral predation in marine succession experiment using metagenomics: the confinement effect.</title>
        <authorList>
            <person name="Haro-Moreno J.M."/>
            <person name="Rodriguez-Valera F."/>
            <person name="Lopez-Perez M."/>
        </authorList>
    </citation>
    <scope>NUCLEOTIDE SEQUENCE [LARGE SCALE GENOMIC DNA]</scope>
    <source>
        <strain evidence="11">MED-G159</strain>
    </source>
</reference>
<accession>A0A520N0A4</accession>
<dbReference type="GO" id="GO:0000162">
    <property type="term" value="P:L-tryptophan biosynthetic process"/>
    <property type="evidence" value="ECO:0007669"/>
    <property type="project" value="TreeGrafter"/>
</dbReference>
<keyword evidence="5" id="KW-0460">Magnesium</keyword>
<dbReference type="SUPFAM" id="SSF56322">
    <property type="entry name" value="ADC synthase"/>
    <property type="match status" value="1"/>
</dbReference>
<sequence>MNKSQFIEFSQQGFTHIPVYKEIIADLISPLYVYSNYQNMENTVLFESAKTDEKKGRYSIMSLPTSVRYDFFKNELVISNKNDKKREKVPNAYEYIKKLTNKFYAPNIDGMPSFLGGLVGYFAYESFEHIEPHFNFEESKTPLISLLYCDEIIVFDNFKGSFYIVVTTTNLSEEGYDHAEKRISEIENAIYSLQPSIKHKITKIDKDIKYNSNVKKKKYLKQIEQIKQLINNGEIMQAVLSKEVSFKGSYDPFTLYRALRLINPSPYMFYMNFPSFRIIGSSPEILVQNQDNKVTIRPIAGTRKRGNTSSEDLKNKIDLIEDEKEKSEHMMLVDLARNDLSKVCKPGSVQVDEMMIVEKYSHVMHMTSNVIGEKKDEVTSVDCMTAALPAGTLSGAPKIRAMEILYDLEKRNRGIYGGSVGYFGFNGSLDTAIVIRTALHKDDSLTVGVGGGIVFDSIPENEWNETESKLAVFIEALKYE</sequence>
<evidence type="ECO:0000256" key="1">
    <source>
        <dbReference type="ARBA" id="ARBA00001946"/>
    </source>
</evidence>
<evidence type="ECO:0000313" key="12">
    <source>
        <dbReference type="Proteomes" id="UP000315825"/>
    </source>
</evidence>
<name>A0A520N0A4_9GAMM</name>
<evidence type="ECO:0000259" key="10">
    <source>
        <dbReference type="Pfam" id="PF04715"/>
    </source>
</evidence>
<gene>
    <name evidence="11" type="ORF">EVA92_01770</name>
</gene>
<evidence type="ECO:0000256" key="8">
    <source>
        <dbReference type="ARBA" id="ARBA00047683"/>
    </source>
</evidence>
<dbReference type="Pfam" id="PF00425">
    <property type="entry name" value="Chorismate_bind"/>
    <property type="match status" value="1"/>
</dbReference>
<evidence type="ECO:0000256" key="5">
    <source>
        <dbReference type="ARBA" id="ARBA00022842"/>
    </source>
</evidence>
<feature type="domain" description="Chorismate-utilising enzyme C-terminal" evidence="9">
    <location>
        <begin position="216"/>
        <end position="469"/>
    </location>
</feature>
<evidence type="ECO:0000256" key="4">
    <source>
        <dbReference type="ARBA" id="ARBA00022723"/>
    </source>
</evidence>
<protein>
    <recommendedName>
        <fullName evidence="3">Anthranilate synthase component 1</fullName>
    </recommendedName>
</protein>
<comment type="function">
    <text evidence="7">Part of a heterotetrameric complex that catalyzes the two-step biosynthesis of anthranilate, an intermediate in the biosynthesis of L-tryptophan. In the first step, the glutamine-binding beta subunit (TrpG) of anthranilate synthase (AS) provides the glutamine amidotransferase activity which generates ammonia as a substrate that, along with chorismate, is used in the second step, catalyzed by the large alpha subunit of AS (TrpE) to produce anthranilate. In the absence of TrpG, TrpE can synthesize anthranilate directly from chorismate and high concentrations of ammonia.</text>
</comment>
<evidence type="ECO:0000256" key="3">
    <source>
        <dbReference type="ARBA" id="ARBA00020653"/>
    </source>
</evidence>
<dbReference type="Proteomes" id="UP000315825">
    <property type="component" value="Unassembled WGS sequence"/>
</dbReference>
<dbReference type="PANTHER" id="PTHR11236">
    <property type="entry name" value="AMINOBENZOATE/ANTHRANILATE SYNTHASE"/>
    <property type="match status" value="1"/>
</dbReference>
<dbReference type="PRINTS" id="PR00095">
    <property type="entry name" value="ANTSNTHASEI"/>
</dbReference>
<dbReference type="InterPro" id="IPR005801">
    <property type="entry name" value="ADC_synthase"/>
</dbReference>
<evidence type="ECO:0000313" key="11">
    <source>
        <dbReference type="EMBL" id="RZO26901.1"/>
    </source>
</evidence>
<proteinExistence type="predicted"/>
<keyword evidence="4" id="KW-0479">Metal-binding</keyword>
<dbReference type="GO" id="GO:0046872">
    <property type="term" value="F:metal ion binding"/>
    <property type="evidence" value="ECO:0007669"/>
    <property type="project" value="UniProtKB-KW"/>
</dbReference>
<evidence type="ECO:0000259" key="9">
    <source>
        <dbReference type="Pfam" id="PF00425"/>
    </source>
</evidence>
<evidence type="ECO:0000256" key="7">
    <source>
        <dbReference type="ARBA" id="ARBA00025634"/>
    </source>
</evidence>
<comment type="caution">
    <text evidence="11">The sequence shown here is derived from an EMBL/GenBank/DDBJ whole genome shotgun (WGS) entry which is preliminary data.</text>
</comment>